<gene>
    <name evidence="2" type="ORF">B9T62_30705</name>
</gene>
<dbReference type="AlphaFoldDB" id="A0A2Z2KKI1"/>
<dbReference type="SMART" id="SM00471">
    <property type="entry name" value="HDc"/>
    <property type="match status" value="1"/>
</dbReference>
<dbReference type="InterPro" id="IPR006674">
    <property type="entry name" value="HD_domain"/>
</dbReference>
<evidence type="ECO:0000313" key="2">
    <source>
        <dbReference type="EMBL" id="ASA24745.1"/>
    </source>
</evidence>
<dbReference type="EMBL" id="CP021780">
    <property type="protein sequence ID" value="ASA24745.1"/>
    <property type="molecule type" value="Genomic_DNA"/>
</dbReference>
<dbReference type="GO" id="GO:0006203">
    <property type="term" value="P:dGTP catabolic process"/>
    <property type="evidence" value="ECO:0007669"/>
    <property type="project" value="TreeGrafter"/>
</dbReference>
<feature type="domain" description="HD" evidence="1">
    <location>
        <begin position="76"/>
        <end position="177"/>
    </location>
</feature>
<protein>
    <recommendedName>
        <fullName evidence="1">HD domain-containing protein</fullName>
    </recommendedName>
</protein>
<dbReference type="InterPro" id="IPR003607">
    <property type="entry name" value="HD/PDEase_dom"/>
</dbReference>
<dbReference type="KEGG" id="pdh:B9T62_30705"/>
<dbReference type="CDD" id="cd00077">
    <property type="entry name" value="HDc"/>
    <property type="match status" value="1"/>
</dbReference>
<keyword evidence="3" id="KW-1185">Reference proteome</keyword>
<reference evidence="2 3" key="1">
    <citation type="submission" date="2017-06" db="EMBL/GenBank/DDBJ databases">
        <title>Complete genome sequence of Paenibacillus donghaensis KCTC 13049T isolated from East Sea sediment, South Korea.</title>
        <authorList>
            <person name="Jung B.K."/>
            <person name="Hong S.-J."/>
            <person name="Shin J.-H."/>
        </authorList>
    </citation>
    <scope>NUCLEOTIDE SEQUENCE [LARGE SCALE GENOMIC DNA]</scope>
    <source>
        <strain evidence="2 3">KCTC 13049</strain>
    </source>
</reference>
<dbReference type="PANTHER" id="PTHR11373:SF4">
    <property type="entry name" value="DEOXYNUCLEOSIDE TRIPHOSPHATE TRIPHOSPHOHYDROLASE SAMHD1"/>
    <property type="match status" value="1"/>
</dbReference>
<evidence type="ECO:0000313" key="3">
    <source>
        <dbReference type="Proteomes" id="UP000249890"/>
    </source>
</evidence>
<dbReference type="Gene3D" id="1.10.3210.10">
    <property type="entry name" value="Hypothetical protein af1432"/>
    <property type="match status" value="1"/>
</dbReference>
<dbReference type="InterPro" id="IPR050135">
    <property type="entry name" value="dGTPase-like"/>
</dbReference>
<dbReference type="GO" id="GO:0008832">
    <property type="term" value="F:dGTPase activity"/>
    <property type="evidence" value="ECO:0007669"/>
    <property type="project" value="TreeGrafter"/>
</dbReference>
<accession>A0A2Z2KKI1</accession>
<organism evidence="2 3">
    <name type="scientific">Paenibacillus donghaensis</name>
    <dbReference type="NCBI Taxonomy" id="414771"/>
    <lineage>
        <taxon>Bacteria</taxon>
        <taxon>Bacillati</taxon>
        <taxon>Bacillota</taxon>
        <taxon>Bacilli</taxon>
        <taxon>Bacillales</taxon>
        <taxon>Paenibacillaceae</taxon>
        <taxon>Paenibacillus</taxon>
    </lineage>
</organism>
<dbReference type="SUPFAM" id="SSF109604">
    <property type="entry name" value="HD-domain/PDEase-like"/>
    <property type="match status" value="1"/>
</dbReference>
<sequence length="347" mass="38836">MLYFAKKEKGGTMNMMNQAYIAQLSGTGELWEPLWGLRIRLTEMEQRLLQTSVVRRLHFIHHNGGSYINTQHVDTRLQHSLGVFALGAYYCPDQPELRAAALLHDIGHLPFSHTLEQIEGLNHHQRTRELLYGEEISGILAAYAIDQGQILNLIEGRIPSPLRNKENRLHLDHLDSWVRSGRTTGLLQSAHALVPRISLAGPNLSTDAETADLLLRLIISEAEFHASAVNIGTNAVLLELVSVLIEQQAVSLESITAMTDNSLEALLLSSPHTQEEAQRLYYGSYPLKITRDRDKAPVDAYHATLSKLYLSLPLIDQGQVSVESLPSYPLLSGLTARLGEYYIYWDS</sequence>
<proteinExistence type="predicted"/>
<dbReference type="PROSITE" id="PS51831">
    <property type="entry name" value="HD"/>
    <property type="match status" value="1"/>
</dbReference>
<dbReference type="PANTHER" id="PTHR11373">
    <property type="entry name" value="DEOXYNUCLEOSIDE TRIPHOSPHATE TRIPHOSPHOHYDROLASE"/>
    <property type="match status" value="1"/>
</dbReference>
<dbReference type="Pfam" id="PF01966">
    <property type="entry name" value="HD"/>
    <property type="match status" value="1"/>
</dbReference>
<dbReference type="Proteomes" id="UP000249890">
    <property type="component" value="Chromosome"/>
</dbReference>
<evidence type="ECO:0000259" key="1">
    <source>
        <dbReference type="PROSITE" id="PS51831"/>
    </source>
</evidence>
<name>A0A2Z2KKI1_9BACL</name>